<dbReference type="GO" id="GO:0005886">
    <property type="term" value="C:plasma membrane"/>
    <property type="evidence" value="ECO:0007669"/>
    <property type="project" value="TreeGrafter"/>
</dbReference>
<comment type="similarity">
    <text evidence="11">Belongs to the SEDS family. FtsW subfamily.</text>
</comment>
<keyword evidence="8 16" id="KW-0472">Membrane</keyword>
<dbReference type="PATRIC" id="fig|1219045.3.peg.478"/>
<feature type="transmembrane region" description="Helical" evidence="16">
    <location>
        <begin position="171"/>
        <end position="186"/>
    </location>
</feature>
<dbReference type="eggNOG" id="COG0772">
    <property type="taxonomic scope" value="Bacteria"/>
</dbReference>
<keyword evidence="3" id="KW-0808">Transferase</keyword>
<feature type="transmembrane region" description="Helical" evidence="16">
    <location>
        <begin position="62"/>
        <end position="86"/>
    </location>
</feature>
<evidence type="ECO:0000313" key="17">
    <source>
        <dbReference type="EMBL" id="KFG91614.1"/>
    </source>
</evidence>
<evidence type="ECO:0000256" key="16">
    <source>
        <dbReference type="SAM" id="Phobius"/>
    </source>
</evidence>
<evidence type="ECO:0000256" key="2">
    <source>
        <dbReference type="ARBA" id="ARBA00022676"/>
    </source>
</evidence>
<evidence type="ECO:0000256" key="1">
    <source>
        <dbReference type="ARBA" id="ARBA00004141"/>
    </source>
</evidence>
<dbReference type="GO" id="GO:0008360">
    <property type="term" value="P:regulation of cell shape"/>
    <property type="evidence" value="ECO:0007669"/>
    <property type="project" value="UniProtKB-KW"/>
</dbReference>
<dbReference type="GO" id="GO:0009252">
    <property type="term" value="P:peptidoglycan biosynthetic process"/>
    <property type="evidence" value="ECO:0007669"/>
    <property type="project" value="UniProtKB-KW"/>
</dbReference>
<keyword evidence="5" id="KW-0133">Cell shape</keyword>
<dbReference type="GO" id="GO:0008955">
    <property type="term" value="F:peptidoglycan glycosyltransferase activity"/>
    <property type="evidence" value="ECO:0007669"/>
    <property type="project" value="UniProtKB-EC"/>
</dbReference>
<evidence type="ECO:0000256" key="15">
    <source>
        <dbReference type="ARBA" id="ARBA00049902"/>
    </source>
</evidence>
<evidence type="ECO:0000256" key="4">
    <source>
        <dbReference type="ARBA" id="ARBA00022692"/>
    </source>
</evidence>
<keyword evidence="17" id="KW-0131">Cell cycle</keyword>
<proteinExistence type="inferred from homology"/>
<comment type="catalytic activity">
    <reaction evidence="15">
        <text>[GlcNAc-(1-&gt;4)-Mur2Ac(oyl-L-Ala-gamma-D-Glu-L-Lys-D-Ala-D-Ala)](n)-di-trans,octa-cis-undecaprenyl diphosphate + beta-D-GlcNAc-(1-&gt;4)-Mur2Ac(oyl-L-Ala-gamma-D-Glu-L-Lys-D-Ala-D-Ala)-di-trans,octa-cis-undecaprenyl diphosphate = [GlcNAc-(1-&gt;4)-Mur2Ac(oyl-L-Ala-gamma-D-Glu-L-Lys-D-Ala-D-Ala)](n+1)-di-trans,octa-cis-undecaprenyl diphosphate + di-trans,octa-cis-undecaprenyl diphosphate + H(+)</text>
        <dbReference type="Rhea" id="RHEA:23708"/>
        <dbReference type="Rhea" id="RHEA-COMP:9602"/>
        <dbReference type="Rhea" id="RHEA-COMP:9603"/>
        <dbReference type="ChEBI" id="CHEBI:15378"/>
        <dbReference type="ChEBI" id="CHEBI:58405"/>
        <dbReference type="ChEBI" id="CHEBI:60033"/>
        <dbReference type="ChEBI" id="CHEBI:78435"/>
        <dbReference type="EC" id="2.4.99.28"/>
    </reaction>
</comment>
<feature type="transmembrane region" description="Helical" evidence="16">
    <location>
        <begin position="357"/>
        <end position="378"/>
    </location>
</feature>
<keyword evidence="18" id="KW-1185">Reference proteome</keyword>
<evidence type="ECO:0000256" key="14">
    <source>
        <dbReference type="ARBA" id="ARBA00044770"/>
    </source>
</evidence>
<keyword evidence="17" id="KW-0132">Cell division</keyword>
<evidence type="ECO:0000313" key="18">
    <source>
        <dbReference type="Proteomes" id="UP000024284"/>
    </source>
</evidence>
<dbReference type="EC" id="2.4.99.28" evidence="14"/>
<evidence type="ECO:0000256" key="3">
    <source>
        <dbReference type="ARBA" id="ARBA00022679"/>
    </source>
</evidence>
<evidence type="ECO:0000256" key="10">
    <source>
        <dbReference type="ARBA" id="ARBA00033270"/>
    </source>
</evidence>
<evidence type="ECO:0000256" key="5">
    <source>
        <dbReference type="ARBA" id="ARBA00022960"/>
    </source>
</evidence>
<evidence type="ECO:0000256" key="7">
    <source>
        <dbReference type="ARBA" id="ARBA00022989"/>
    </source>
</evidence>
<keyword evidence="2" id="KW-0328">Glycosyltransferase</keyword>
<evidence type="ECO:0000256" key="9">
    <source>
        <dbReference type="ARBA" id="ARBA00032370"/>
    </source>
</evidence>
<gene>
    <name evidence="17" type="ORF">BV98_000470</name>
</gene>
<dbReference type="Proteomes" id="UP000024284">
    <property type="component" value="Unassembled WGS sequence"/>
</dbReference>
<dbReference type="GO" id="GO:0015648">
    <property type="term" value="F:lipid-linked peptidoglycan transporter activity"/>
    <property type="evidence" value="ECO:0007669"/>
    <property type="project" value="TreeGrafter"/>
</dbReference>
<comment type="caution">
    <text evidence="17">The sequence shown here is derived from an EMBL/GenBank/DDBJ whole genome shotgun (WGS) entry which is preliminary data.</text>
</comment>
<evidence type="ECO:0000256" key="13">
    <source>
        <dbReference type="ARBA" id="ARBA00041418"/>
    </source>
</evidence>
<sequence>MLSSRPSRRWKKGALTVKGGLRGEEGAIRMFRAGELVKGFKNHTVPRERTALAIWFWEIDRVLLSLIVALMAIGLVAVAAASPVAAIDRSTTAVSVTPLIYFYRQLIWVFLGLPIMLVISMLPRQQARRLALFLSAFFIVMLFCVPILGSTVNGARRWIDLPGFRFQPSEFLKPVYVVTMAWLLSLRGKDMTLPVIPLTGALTLLIGAILMKQPDFGQTVIFLACWGCLLLLSGVSMRFIGAMAGAGLAGLVAMYMFYENGRQRINDFLGIGVAQDTGPDQSELAFRTITHGGFTGVGPGGGQHKFSLPEAHTDYIFSVIGEEFGLLACIGIACVYLAVVVRVLLRMLDEDDNFTILAAAGLTMQFGLQAIINMGVNAQIFPSKGMTLPFISYGGSSMLALCIGVGLLLAFTRRNPFMGRHTVVKWSGR</sequence>
<keyword evidence="7 16" id="KW-1133">Transmembrane helix</keyword>
<organism evidence="17 18">
    <name type="scientific">Sphingobium herbicidovorans (strain ATCC 700291 / DSM 11019 / CCUG 56400 / KCTC 2939 / LMG 18315 / NBRC 16415 / MH)</name>
    <name type="common">Sphingomonas herbicidovorans</name>
    <dbReference type="NCBI Taxonomy" id="1219045"/>
    <lineage>
        <taxon>Bacteria</taxon>
        <taxon>Pseudomonadati</taxon>
        <taxon>Pseudomonadota</taxon>
        <taxon>Alphaproteobacteria</taxon>
        <taxon>Sphingomonadales</taxon>
        <taxon>Sphingomonadaceae</taxon>
        <taxon>Sphingobium</taxon>
    </lineage>
</organism>
<dbReference type="EMBL" id="JFZA02000002">
    <property type="protein sequence ID" value="KFG91614.1"/>
    <property type="molecule type" value="Genomic_DNA"/>
</dbReference>
<evidence type="ECO:0000256" key="8">
    <source>
        <dbReference type="ARBA" id="ARBA00023136"/>
    </source>
</evidence>
<feature type="transmembrane region" description="Helical" evidence="16">
    <location>
        <begin position="324"/>
        <end position="345"/>
    </location>
</feature>
<comment type="subcellular location">
    <subcellularLocation>
        <location evidence="1">Membrane</location>
        <topology evidence="1">Multi-pass membrane protein</topology>
    </subcellularLocation>
</comment>
<dbReference type="InterPro" id="IPR001182">
    <property type="entry name" value="FtsW/RodA"/>
</dbReference>
<protein>
    <recommendedName>
        <fullName evidence="12">Probable peptidoglycan glycosyltransferase FtsW</fullName>
        <ecNumber evidence="14">2.4.99.28</ecNumber>
    </recommendedName>
    <alternativeName>
        <fullName evidence="13">Cell division protein FtsW</fullName>
    </alternativeName>
    <alternativeName>
        <fullName evidence="10">Cell wall polymerase</fullName>
    </alternativeName>
    <alternativeName>
        <fullName evidence="9">Peptidoglycan polymerase</fullName>
    </alternativeName>
</protein>
<feature type="transmembrane region" description="Helical" evidence="16">
    <location>
        <begin position="239"/>
        <end position="258"/>
    </location>
</feature>
<dbReference type="STRING" id="76947.GCA_002080435_02479"/>
<evidence type="ECO:0000256" key="6">
    <source>
        <dbReference type="ARBA" id="ARBA00022984"/>
    </source>
</evidence>
<evidence type="ECO:0000256" key="12">
    <source>
        <dbReference type="ARBA" id="ARBA00041185"/>
    </source>
</evidence>
<dbReference type="PANTHER" id="PTHR30474:SF2">
    <property type="entry name" value="PEPTIDOGLYCAN GLYCOSYLTRANSFERASE FTSW-RELATED"/>
    <property type="match status" value="1"/>
</dbReference>
<feature type="transmembrane region" description="Helical" evidence="16">
    <location>
        <begin position="193"/>
        <end position="210"/>
    </location>
</feature>
<reference evidence="17" key="1">
    <citation type="submission" date="2014-08" db="EMBL/GenBank/DDBJ databases">
        <title>Draft genome sequences of Sphingobium herbicidovorans.</title>
        <authorList>
            <person name="Gan H.M."/>
            <person name="Gan H.Y."/>
            <person name="Savka M.A."/>
        </authorList>
    </citation>
    <scope>NUCLEOTIDE SEQUENCE [LARGE SCALE GENOMIC DNA]</scope>
    <source>
        <strain evidence="17">NBRC 16415</strain>
    </source>
</reference>
<evidence type="ECO:0000256" key="11">
    <source>
        <dbReference type="ARBA" id="ARBA00038053"/>
    </source>
</evidence>
<dbReference type="GO" id="GO:0032153">
    <property type="term" value="C:cell division site"/>
    <property type="evidence" value="ECO:0007669"/>
    <property type="project" value="TreeGrafter"/>
</dbReference>
<dbReference type="GO" id="GO:0051301">
    <property type="term" value="P:cell division"/>
    <property type="evidence" value="ECO:0007669"/>
    <property type="project" value="UniProtKB-KW"/>
</dbReference>
<dbReference type="Pfam" id="PF01098">
    <property type="entry name" value="FTSW_RODA_SPOVE"/>
    <property type="match status" value="1"/>
</dbReference>
<keyword evidence="6" id="KW-0573">Peptidoglycan synthesis</keyword>
<feature type="transmembrane region" description="Helical" evidence="16">
    <location>
        <begin position="130"/>
        <end position="151"/>
    </location>
</feature>
<accession>A0A086PDZ6</accession>
<dbReference type="AlphaFoldDB" id="A0A086PDZ6"/>
<feature type="transmembrane region" description="Helical" evidence="16">
    <location>
        <begin position="390"/>
        <end position="411"/>
    </location>
</feature>
<keyword evidence="4 16" id="KW-0812">Transmembrane</keyword>
<dbReference type="PANTHER" id="PTHR30474">
    <property type="entry name" value="CELL CYCLE PROTEIN"/>
    <property type="match status" value="1"/>
</dbReference>
<feature type="transmembrane region" description="Helical" evidence="16">
    <location>
        <begin position="216"/>
        <end position="232"/>
    </location>
</feature>
<feature type="transmembrane region" description="Helical" evidence="16">
    <location>
        <begin position="106"/>
        <end position="123"/>
    </location>
</feature>
<name>A0A086PDZ6_SPHHM</name>